<sequence>MSSSEEVVTHLISMDQRKALSSRKDRHCRRVNKQNFRFTFKGWHTTHQNFTLQIINLKTK</sequence>
<proteinExistence type="predicted"/>
<accession>A0A0A9T237</accession>
<reference evidence="1" key="2">
    <citation type="journal article" date="2015" name="Data Brief">
        <title>Shoot transcriptome of the giant reed, Arundo donax.</title>
        <authorList>
            <person name="Barrero R.A."/>
            <person name="Guerrero F.D."/>
            <person name="Moolhuijzen P."/>
            <person name="Goolsby J.A."/>
            <person name="Tidwell J."/>
            <person name="Bellgard S.E."/>
            <person name="Bellgard M.I."/>
        </authorList>
    </citation>
    <scope>NUCLEOTIDE SEQUENCE</scope>
    <source>
        <tissue evidence="1">Shoot tissue taken approximately 20 cm above the soil surface</tissue>
    </source>
</reference>
<protein>
    <submittedName>
        <fullName evidence="1">Uncharacterized protein</fullName>
    </submittedName>
</protein>
<organism evidence="1">
    <name type="scientific">Arundo donax</name>
    <name type="common">Giant reed</name>
    <name type="synonym">Donax arundinaceus</name>
    <dbReference type="NCBI Taxonomy" id="35708"/>
    <lineage>
        <taxon>Eukaryota</taxon>
        <taxon>Viridiplantae</taxon>
        <taxon>Streptophyta</taxon>
        <taxon>Embryophyta</taxon>
        <taxon>Tracheophyta</taxon>
        <taxon>Spermatophyta</taxon>
        <taxon>Magnoliopsida</taxon>
        <taxon>Liliopsida</taxon>
        <taxon>Poales</taxon>
        <taxon>Poaceae</taxon>
        <taxon>PACMAD clade</taxon>
        <taxon>Arundinoideae</taxon>
        <taxon>Arundineae</taxon>
        <taxon>Arundo</taxon>
    </lineage>
</organism>
<reference evidence="1" key="1">
    <citation type="submission" date="2014-09" db="EMBL/GenBank/DDBJ databases">
        <authorList>
            <person name="Magalhaes I.L.F."/>
            <person name="Oliveira U."/>
            <person name="Santos F.R."/>
            <person name="Vidigal T.H.D.A."/>
            <person name="Brescovit A.D."/>
            <person name="Santos A.J."/>
        </authorList>
    </citation>
    <scope>NUCLEOTIDE SEQUENCE</scope>
    <source>
        <tissue evidence="1">Shoot tissue taken approximately 20 cm above the soil surface</tissue>
    </source>
</reference>
<name>A0A0A9T237_ARUDO</name>
<dbReference type="AlphaFoldDB" id="A0A0A9T237"/>
<dbReference type="EMBL" id="GBRH01276405">
    <property type="protein sequence ID" value="JAD21490.1"/>
    <property type="molecule type" value="Transcribed_RNA"/>
</dbReference>
<evidence type="ECO:0000313" key="1">
    <source>
        <dbReference type="EMBL" id="JAD21490.1"/>
    </source>
</evidence>